<organism evidence="1 2">
    <name type="scientific">Pseudomonas cannabina</name>
    <dbReference type="NCBI Taxonomy" id="86840"/>
    <lineage>
        <taxon>Bacteria</taxon>
        <taxon>Pseudomonadati</taxon>
        <taxon>Pseudomonadota</taxon>
        <taxon>Gammaproteobacteria</taxon>
        <taxon>Pseudomonadales</taxon>
        <taxon>Pseudomonadaceae</taxon>
        <taxon>Pseudomonas</taxon>
    </lineage>
</organism>
<accession>A0A3M3R953</accession>
<protein>
    <recommendedName>
        <fullName evidence="3">Phosphatidylinositol kinase</fullName>
    </recommendedName>
</protein>
<dbReference type="RefSeq" id="WP_144434327.1">
    <property type="nucleotide sequence ID" value="NZ_RBPH01000108.1"/>
</dbReference>
<dbReference type="AlphaFoldDB" id="A0A3M3R953"/>
<proteinExistence type="predicted"/>
<evidence type="ECO:0000313" key="1">
    <source>
        <dbReference type="EMBL" id="RMN93009.1"/>
    </source>
</evidence>
<sequence>MKNGVSMIRIGLLLPGGTEVGEGANRPMRCMAATHSGEIAVIAKKLSLREIAVEVVCAALGRAAGLPIPEPLLLVDDEKAWHYGSADVGHPNLAQYVTPNDSSILEELTKWPPLLHAACFDELIANPDRNDGNLLYDGAGFFLIDHGMCIPHGMSATDTSEDYHSNQLLDVHAGACADELSVRRAANAARGWSIKEGPSSIELAGDATVELIELKSQGELLSFLRNRVAVLGDLLHDKIKPSQQGSLRFND</sequence>
<comment type="caution">
    <text evidence="1">The sequence shown here is derived from an EMBL/GenBank/DDBJ whole genome shotgun (WGS) entry which is preliminary data.</text>
</comment>
<evidence type="ECO:0000313" key="2">
    <source>
        <dbReference type="Proteomes" id="UP000270524"/>
    </source>
</evidence>
<reference evidence="1 2" key="1">
    <citation type="submission" date="2018-08" db="EMBL/GenBank/DDBJ databases">
        <title>Recombination of ecologically and evolutionarily significant loci maintains genetic cohesion in the Pseudomonas syringae species complex.</title>
        <authorList>
            <person name="Dillon M."/>
            <person name="Thakur S."/>
            <person name="Almeida R.N.D."/>
            <person name="Weir B.S."/>
            <person name="Guttman D.S."/>
        </authorList>
    </citation>
    <scope>NUCLEOTIDE SEQUENCE [LARGE SCALE GENOMIC DNA]</scope>
    <source>
        <strain evidence="1 2">ICMP 15203</strain>
    </source>
</reference>
<gene>
    <name evidence="1" type="ORF">ALQ51_02477</name>
</gene>
<name>A0A3M3R953_PSECA</name>
<dbReference type="Proteomes" id="UP000270524">
    <property type="component" value="Unassembled WGS sequence"/>
</dbReference>
<dbReference type="EMBL" id="RBPJ01000209">
    <property type="protein sequence ID" value="RMN93009.1"/>
    <property type="molecule type" value="Genomic_DNA"/>
</dbReference>
<evidence type="ECO:0008006" key="3">
    <source>
        <dbReference type="Google" id="ProtNLM"/>
    </source>
</evidence>